<accession>A0ABR7M065</accession>
<keyword evidence="5" id="KW-0378">Hydrolase</keyword>
<evidence type="ECO:0000256" key="1">
    <source>
        <dbReference type="ARBA" id="ARBA00004613"/>
    </source>
</evidence>
<dbReference type="SUPFAM" id="SSF53474">
    <property type="entry name" value="alpha/beta-Hydrolases"/>
    <property type="match status" value="1"/>
</dbReference>
<evidence type="ECO:0000256" key="8">
    <source>
        <dbReference type="SAM" id="MobiDB-lite"/>
    </source>
</evidence>
<evidence type="ECO:0000256" key="5">
    <source>
        <dbReference type="ARBA" id="ARBA00022801"/>
    </source>
</evidence>
<reference evidence="9 10" key="1">
    <citation type="submission" date="2020-06" db="EMBL/GenBank/DDBJ databases">
        <title>Actinomadura xiongansis sp. nov., isolated from soil of Baiyangdian.</title>
        <authorList>
            <person name="Zhang X."/>
        </authorList>
    </citation>
    <scope>NUCLEOTIDE SEQUENCE [LARGE SCALE GENOMIC DNA]</scope>
    <source>
        <strain evidence="9 10">HBUM206468</strain>
    </source>
</reference>
<dbReference type="RefSeq" id="WP_187247550.1">
    <property type="nucleotide sequence ID" value="NZ_BAAAOK010000022.1"/>
</dbReference>
<dbReference type="InterPro" id="IPR043595">
    <property type="entry name" value="FaeB/C/D"/>
</dbReference>
<evidence type="ECO:0000313" key="10">
    <source>
        <dbReference type="Proteomes" id="UP000805614"/>
    </source>
</evidence>
<keyword evidence="6" id="KW-0119">Carbohydrate metabolism</keyword>
<name>A0ABR7M065_9ACTN</name>
<keyword evidence="7" id="KW-0624">Polysaccharide degradation</keyword>
<proteinExistence type="predicted"/>
<dbReference type="InterPro" id="IPR029058">
    <property type="entry name" value="AB_hydrolase_fold"/>
</dbReference>
<dbReference type="Gene3D" id="3.40.50.1820">
    <property type="entry name" value="alpha/beta hydrolase"/>
    <property type="match status" value="1"/>
</dbReference>
<evidence type="ECO:0000256" key="3">
    <source>
        <dbReference type="ARBA" id="ARBA00022651"/>
    </source>
</evidence>
<dbReference type="PANTHER" id="PTHR38050">
    <property type="match status" value="1"/>
</dbReference>
<keyword evidence="10" id="KW-1185">Reference proteome</keyword>
<keyword evidence="3" id="KW-0858">Xylan degradation</keyword>
<evidence type="ECO:0000256" key="7">
    <source>
        <dbReference type="ARBA" id="ARBA00023326"/>
    </source>
</evidence>
<feature type="region of interest" description="Disordered" evidence="8">
    <location>
        <begin position="27"/>
        <end position="62"/>
    </location>
</feature>
<comment type="caution">
    <text evidence="9">The sequence shown here is derived from an EMBL/GenBank/DDBJ whole genome shotgun (WGS) entry which is preliminary data.</text>
</comment>
<sequence length="332" mass="35132">MRIPTPAVVTSVMTVVAGLTLLSGPFPPASADTRDRSQAPGSRGCGLAVPQSPGSSELREISSGDRVRTYQLHIPSDYDPKRRWPVVLTFHGRGSTGAEIEEFSKLSALPAIVAYPNGVIGTGGGDRQAWQGAPYAAPGVDDVAFTDDLLDDLEARLCVDRRRVYATGKSNGAGFTGVLACRSADRIAAIAPVAGAFYPTGEECHPSRPVPVIEFHGTADVTIPYAGDADRGLPAIPDWAAAWADRDGCRTGPLQQTIEPDITVSRWVGCDRGTQVSHVAVTGGGHTWPGADIYSGGGVTTQTIEAHEVLWQFLRRHRLPVRGATALIEESS</sequence>
<keyword evidence="4" id="KW-0732">Signal</keyword>
<protein>
    <submittedName>
        <fullName evidence="9">Poly(3-hydroxybutyrate) depolymerase</fullName>
    </submittedName>
</protein>
<dbReference type="Proteomes" id="UP000805614">
    <property type="component" value="Unassembled WGS sequence"/>
</dbReference>
<gene>
    <name evidence="9" type="ORF">HKK74_34225</name>
</gene>
<evidence type="ECO:0000256" key="2">
    <source>
        <dbReference type="ARBA" id="ARBA00022525"/>
    </source>
</evidence>
<evidence type="ECO:0000313" key="9">
    <source>
        <dbReference type="EMBL" id="MBC6470509.1"/>
    </source>
</evidence>
<evidence type="ECO:0000256" key="6">
    <source>
        <dbReference type="ARBA" id="ARBA00023277"/>
    </source>
</evidence>
<dbReference type="PANTHER" id="PTHR38050:SF2">
    <property type="entry name" value="FERULOYL ESTERASE C-RELATED"/>
    <property type="match status" value="1"/>
</dbReference>
<organism evidence="9 10">
    <name type="scientific">Actinomadura alba</name>
    <dbReference type="NCBI Taxonomy" id="406431"/>
    <lineage>
        <taxon>Bacteria</taxon>
        <taxon>Bacillati</taxon>
        <taxon>Actinomycetota</taxon>
        <taxon>Actinomycetes</taxon>
        <taxon>Streptosporangiales</taxon>
        <taxon>Thermomonosporaceae</taxon>
        <taxon>Actinomadura</taxon>
    </lineage>
</organism>
<evidence type="ECO:0000256" key="4">
    <source>
        <dbReference type="ARBA" id="ARBA00022729"/>
    </source>
</evidence>
<keyword evidence="2" id="KW-0964">Secreted</keyword>
<dbReference type="EMBL" id="JABVEC010000042">
    <property type="protein sequence ID" value="MBC6470509.1"/>
    <property type="molecule type" value="Genomic_DNA"/>
</dbReference>
<comment type="subcellular location">
    <subcellularLocation>
        <location evidence="1">Secreted</location>
    </subcellularLocation>
</comment>